<reference evidence="6" key="1">
    <citation type="submission" date="2014-05" db="EMBL/GenBank/DDBJ databases">
        <title>The transcriptome of the halophilic microalga Tetraselmis sp. GSL018 isolated from the Great Salt Lake, Utah.</title>
        <authorList>
            <person name="Jinkerson R.E."/>
            <person name="D'Adamo S."/>
            <person name="Posewitz M.C."/>
        </authorList>
    </citation>
    <scope>NUCLEOTIDE SEQUENCE</scope>
    <source>
        <strain evidence="6">GSL018</strain>
    </source>
</reference>
<keyword evidence="4" id="KW-0175">Coiled coil</keyword>
<evidence type="ECO:0000256" key="1">
    <source>
        <dbReference type="ARBA" id="ARBA00022490"/>
    </source>
</evidence>
<dbReference type="AlphaFoldDB" id="A0A061QWT3"/>
<dbReference type="PANTHER" id="PTHR21681:SF0">
    <property type="entry name" value="EUKARYOTIC TRANSLATION INITIATION FACTOR 3 SUBUNIT J"/>
    <property type="match status" value="1"/>
</dbReference>
<evidence type="ECO:0000313" key="6">
    <source>
        <dbReference type="EMBL" id="JAC64138.1"/>
    </source>
</evidence>
<gene>
    <name evidence="6" type="primary">EIF3S1</name>
    <name evidence="6" type="ORF">TSPGSL018_18971</name>
</gene>
<dbReference type="EMBL" id="GBEZ01022712">
    <property type="protein sequence ID" value="JAC64138.1"/>
    <property type="molecule type" value="Transcribed_RNA"/>
</dbReference>
<dbReference type="GO" id="GO:0003743">
    <property type="term" value="F:translation initiation factor activity"/>
    <property type="evidence" value="ECO:0007669"/>
    <property type="project" value="UniProtKB-KW"/>
</dbReference>
<proteinExistence type="predicted"/>
<evidence type="ECO:0000256" key="4">
    <source>
        <dbReference type="SAM" id="Coils"/>
    </source>
</evidence>
<sequence length="225" mass="25350">MADDWEDWEDDNFVPPSVTAQIGNLNVQDKFADEDEGEVEDAAEPVEKPKPKSKEKKTYEDKGAAKPDQPLDDPVAEKLRQQRLVEEADFAAARELFGTDQTLDGFIPKTQKDFEEFARMIVHKYILPYSDNSNYKALIKSINKVSLVPVTAQEAKDVETAVAGIRTEKLKLEREAAKEKSEAGKKKTLNFGRGSAKKAADVLGDLDDYMAEDEDYQSEDDYDFM</sequence>
<keyword evidence="2 6" id="KW-0396">Initiation factor</keyword>
<protein>
    <submittedName>
        <fullName evidence="6">Translation initiation factor eIF-3 subunit 1</fullName>
    </submittedName>
</protein>
<feature type="region of interest" description="Disordered" evidence="5">
    <location>
        <begin position="1"/>
        <end position="74"/>
    </location>
</feature>
<keyword evidence="3" id="KW-0648">Protein biosynthesis</keyword>
<keyword evidence="1" id="KW-0963">Cytoplasm</keyword>
<dbReference type="Pfam" id="PF08597">
    <property type="entry name" value="eIF3_subunit"/>
    <property type="match status" value="1"/>
</dbReference>
<accession>A0A061QWT3</accession>
<dbReference type="InterPro" id="IPR013906">
    <property type="entry name" value="eIF3j"/>
</dbReference>
<organism evidence="6">
    <name type="scientific">Tetraselmis sp. GSL018</name>
    <dbReference type="NCBI Taxonomy" id="582737"/>
    <lineage>
        <taxon>Eukaryota</taxon>
        <taxon>Viridiplantae</taxon>
        <taxon>Chlorophyta</taxon>
        <taxon>core chlorophytes</taxon>
        <taxon>Chlorodendrophyceae</taxon>
        <taxon>Chlorodendrales</taxon>
        <taxon>Chlorodendraceae</taxon>
        <taxon>Tetraselmis</taxon>
    </lineage>
</organism>
<evidence type="ECO:0000256" key="5">
    <source>
        <dbReference type="SAM" id="MobiDB-lite"/>
    </source>
</evidence>
<feature type="compositionally biased region" description="Acidic residues" evidence="5">
    <location>
        <begin position="32"/>
        <end position="44"/>
    </location>
</feature>
<feature type="compositionally biased region" description="Acidic residues" evidence="5">
    <location>
        <begin position="1"/>
        <end position="12"/>
    </location>
</feature>
<evidence type="ECO:0000256" key="3">
    <source>
        <dbReference type="ARBA" id="ARBA00022917"/>
    </source>
</evidence>
<dbReference type="Gene3D" id="1.10.246.60">
    <property type="entry name" value="Eukaryotic translation initiation factor 3 like domains"/>
    <property type="match status" value="1"/>
</dbReference>
<dbReference type="InterPro" id="IPR023194">
    <property type="entry name" value="eIF3-like_dom_sf"/>
</dbReference>
<feature type="compositionally biased region" description="Basic and acidic residues" evidence="5">
    <location>
        <begin position="45"/>
        <end position="65"/>
    </location>
</feature>
<name>A0A061QWT3_9CHLO</name>
<feature type="compositionally biased region" description="Polar residues" evidence="5">
    <location>
        <begin position="18"/>
        <end position="27"/>
    </location>
</feature>
<evidence type="ECO:0000256" key="2">
    <source>
        <dbReference type="ARBA" id="ARBA00022540"/>
    </source>
</evidence>
<dbReference type="GO" id="GO:0005852">
    <property type="term" value="C:eukaryotic translation initiation factor 3 complex"/>
    <property type="evidence" value="ECO:0007669"/>
    <property type="project" value="InterPro"/>
</dbReference>
<dbReference type="PANTHER" id="PTHR21681">
    <property type="entry name" value="EUKARYOTIC TRANSLATION INITIATION FACTOR 3 SUBUNIT J"/>
    <property type="match status" value="1"/>
</dbReference>
<feature type="coiled-coil region" evidence="4">
    <location>
        <begin position="155"/>
        <end position="182"/>
    </location>
</feature>